<accession>A0A848D1Y8</accession>
<name>A0A848D1Y8_ANEAE</name>
<proteinExistence type="predicted"/>
<dbReference type="Proteomes" id="UP000561326">
    <property type="component" value="Unassembled WGS sequence"/>
</dbReference>
<organism evidence="1 2">
    <name type="scientific">Aneurinibacillus aneurinilyticus</name>
    <name type="common">Bacillus aneurinolyticus</name>
    <dbReference type="NCBI Taxonomy" id="1391"/>
    <lineage>
        <taxon>Bacteria</taxon>
        <taxon>Bacillati</taxon>
        <taxon>Bacillota</taxon>
        <taxon>Bacilli</taxon>
        <taxon>Bacillales</taxon>
        <taxon>Paenibacillaceae</taxon>
        <taxon>Aneurinibacillus group</taxon>
        <taxon>Aneurinibacillus</taxon>
    </lineage>
</organism>
<dbReference type="RefSeq" id="WP_168975899.1">
    <property type="nucleotide sequence ID" value="NZ_JABAGO010000038.1"/>
</dbReference>
<reference evidence="1 2" key="1">
    <citation type="submission" date="2020-04" db="EMBL/GenBank/DDBJ databases">
        <authorList>
            <person name="Hitch T.C.A."/>
            <person name="Wylensek D."/>
            <person name="Clavel T."/>
        </authorList>
    </citation>
    <scope>NUCLEOTIDE SEQUENCE [LARGE SCALE GENOMIC DNA]</scope>
    <source>
        <strain evidence="1 2">WB01_D5_05</strain>
    </source>
</reference>
<protein>
    <submittedName>
        <fullName evidence="1">Uncharacterized protein</fullName>
    </submittedName>
</protein>
<comment type="caution">
    <text evidence="1">The sequence shown here is derived from an EMBL/GenBank/DDBJ whole genome shotgun (WGS) entry which is preliminary data.</text>
</comment>
<gene>
    <name evidence="1" type="ORF">HF838_17460</name>
</gene>
<dbReference type="EMBL" id="JABAGO010000038">
    <property type="protein sequence ID" value="NMF00023.1"/>
    <property type="molecule type" value="Genomic_DNA"/>
</dbReference>
<dbReference type="AlphaFoldDB" id="A0A848D1Y8"/>
<sequence length="54" mass="6435">MRKTKITGYVIYDENETGGQSVASLLEDLLFNQDYPREWSFEVESDEEIEWEDE</sequence>
<evidence type="ECO:0000313" key="2">
    <source>
        <dbReference type="Proteomes" id="UP000561326"/>
    </source>
</evidence>
<evidence type="ECO:0000313" key="1">
    <source>
        <dbReference type="EMBL" id="NMF00023.1"/>
    </source>
</evidence>